<dbReference type="CDD" id="cd05153">
    <property type="entry name" value="HomoserineK_II"/>
    <property type="match status" value="1"/>
</dbReference>
<dbReference type="InterPro" id="IPR002575">
    <property type="entry name" value="Aminoglycoside_PTrfase"/>
</dbReference>
<keyword evidence="2 8" id="KW-0808">Transferase</keyword>
<dbReference type="GO" id="GO:0004413">
    <property type="term" value="F:homoserine kinase activity"/>
    <property type="evidence" value="ECO:0007669"/>
    <property type="project" value="UniProtKB-UniRule"/>
</dbReference>
<evidence type="ECO:0000313" key="12">
    <source>
        <dbReference type="EMBL" id="OAD44181.1"/>
    </source>
</evidence>
<sequence length="336" mass="37325">MAVYTEIPFADAAALLERLNLGTLTDLRGIQGGIENTNYFVTSEKDGATHEHVLTVFERLGFDQLPYYLHLMKHLAGHGIPVPAPAADASGEVMHRLLGKPAAVVDKLRGHSELVPTVRHNEAVGAMLARLHLAGRDFAMSQPNLRGLAWWNDTVPVVMPHLEDSQRQLLQSELAHQNHIASTPAYAALPRGPVHADLFRDNVMFEDGTLTGFFDFYFAGNDTWLFDLAVCLNDWAVSHGDPAIDGEHQPELAQAMLTAYQRVRPLSAAERSLLPAMLRAAGLRFWLSRLWDWHLPRDAAMLQPHDPTHFERVLRARATEARNLAITLLEEPALAA</sequence>
<dbReference type="EC" id="2.7.1.39" evidence="8 9"/>
<dbReference type="UniPathway" id="UPA00050">
    <property type="reaction ID" value="UER00064"/>
</dbReference>
<proteinExistence type="inferred from homology"/>
<dbReference type="KEGG" id="hyl:LPB072_14415"/>
<dbReference type="AlphaFoldDB" id="A0A163CQB1"/>
<feature type="domain" description="Aminoglycoside phosphotransferase" evidence="10">
    <location>
        <begin position="27"/>
        <end position="265"/>
    </location>
</feature>
<evidence type="ECO:0000256" key="6">
    <source>
        <dbReference type="ARBA" id="ARBA00022840"/>
    </source>
</evidence>
<comment type="catalytic activity">
    <reaction evidence="8">
        <text>L-homoserine + ATP = O-phospho-L-homoserine + ADP + H(+)</text>
        <dbReference type="Rhea" id="RHEA:13985"/>
        <dbReference type="ChEBI" id="CHEBI:15378"/>
        <dbReference type="ChEBI" id="CHEBI:30616"/>
        <dbReference type="ChEBI" id="CHEBI:57476"/>
        <dbReference type="ChEBI" id="CHEBI:57590"/>
        <dbReference type="ChEBI" id="CHEBI:456216"/>
        <dbReference type="EC" id="2.7.1.39"/>
    </reaction>
</comment>
<dbReference type="OrthoDB" id="9777460at2"/>
<reference evidence="11 14" key="2">
    <citation type="submission" date="2016-10" db="EMBL/GenBank/DDBJ databases">
        <title>Hydorgenophaga sp. LPB0072 isolated from gastropod.</title>
        <authorList>
            <person name="Kim E."/>
            <person name="Yi H."/>
        </authorList>
    </citation>
    <scope>NUCLEOTIDE SEQUENCE [LARGE SCALE GENOMIC DNA]</scope>
    <source>
        <strain evidence="11 14">LPB0072</strain>
    </source>
</reference>
<keyword evidence="4 8" id="KW-0547">Nucleotide-binding</keyword>
<dbReference type="GO" id="GO:0005524">
    <property type="term" value="F:ATP binding"/>
    <property type="evidence" value="ECO:0007669"/>
    <property type="project" value="UniProtKB-KW"/>
</dbReference>
<evidence type="ECO:0000256" key="3">
    <source>
        <dbReference type="ARBA" id="ARBA00022697"/>
    </source>
</evidence>
<dbReference type="InterPro" id="IPR011009">
    <property type="entry name" value="Kinase-like_dom_sf"/>
</dbReference>
<dbReference type="PANTHER" id="PTHR21064">
    <property type="entry name" value="AMINOGLYCOSIDE PHOSPHOTRANSFERASE DOMAIN-CONTAINING PROTEIN-RELATED"/>
    <property type="match status" value="1"/>
</dbReference>
<evidence type="ECO:0000256" key="9">
    <source>
        <dbReference type="NCBIfam" id="TIGR00938"/>
    </source>
</evidence>
<keyword evidence="5 8" id="KW-0418">Kinase</keyword>
<evidence type="ECO:0000313" key="14">
    <source>
        <dbReference type="Proteomes" id="UP000185680"/>
    </source>
</evidence>
<evidence type="ECO:0000256" key="7">
    <source>
        <dbReference type="ARBA" id="ARBA00038240"/>
    </source>
</evidence>
<dbReference type="EMBL" id="CP017476">
    <property type="protein sequence ID" value="AOW13857.1"/>
    <property type="molecule type" value="Genomic_DNA"/>
</dbReference>
<gene>
    <name evidence="8" type="primary">thrB</name>
    <name evidence="11" type="ORF">LPB072_14415</name>
    <name evidence="12" type="ORF">LPB72_01400</name>
</gene>
<dbReference type="Proteomes" id="UP000185657">
    <property type="component" value="Unassembled WGS sequence"/>
</dbReference>
<comment type="similarity">
    <text evidence="7 8">Belongs to the pseudomonas-type ThrB family.</text>
</comment>
<protein>
    <recommendedName>
        <fullName evidence="8 9">Homoserine kinase</fullName>
        <shortName evidence="8">HK</shortName>
        <shortName evidence="8">HSK</shortName>
        <ecNumber evidence="8 9">2.7.1.39</ecNumber>
    </recommendedName>
</protein>
<dbReference type="NCBIfam" id="NF003558">
    <property type="entry name" value="PRK05231.1"/>
    <property type="match status" value="1"/>
</dbReference>
<dbReference type="RefSeq" id="WP_066084491.1">
    <property type="nucleotide sequence ID" value="NZ_CP017476.1"/>
</dbReference>
<dbReference type="EMBL" id="LVWD01000001">
    <property type="protein sequence ID" value="OAD44181.1"/>
    <property type="molecule type" value="Genomic_DNA"/>
</dbReference>
<dbReference type="InterPro" id="IPR050249">
    <property type="entry name" value="Pseudomonas-type_ThrB"/>
</dbReference>
<keyword evidence="3 8" id="KW-0791">Threonine biosynthesis</keyword>
<dbReference type="STRING" id="1763535.LPB072_14415"/>
<dbReference type="PANTHER" id="PTHR21064:SF6">
    <property type="entry name" value="AMINOGLYCOSIDE PHOSPHOTRANSFERASE DOMAIN-CONTAINING PROTEIN"/>
    <property type="match status" value="1"/>
</dbReference>
<dbReference type="Gene3D" id="3.90.1200.10">
    <property type="match status" value="1"/>
</dbReference>
<organism evidence="11 14">
    <name type="scientific">Hydrogenophaga crassostreae</name>
    <dbReference type="NCBI Taxonomy" id="1763535"/>
    <lineage>
        <taxon>Bacteria</taxon>
        <taxon>Pseudomonadati</taxon>
        <taxon>Pseudomonadota</taxon>
        <taxon>Betaproteobacteria</taxon>
        <taxon>Burkholderiales</taxon>
        <taxon>Comamonadaceae</taxon>
        <taxon>Hydrogenophaga</taxon>
    </lineage>
</organism>
<dbReference type="Proteomes" id="UP000185680">
    <property type="component" value="Chromosome"/>
</dbReference>
<dbReference type="InterPro" id="IPR005280">
    <property type="entry name" value="Homoserine_kinase_II"/>
</dbReference>
<keyword evidence="13" id="KW-1185">Reference proteome</keyword>
<evidence type="ECO:0000313" key="11">
    <source>
        <dbReference type="EMBL" id="AOW13857.1"/>
    </source>
</evidence>
<dbReference type="GO" id="GO:0009088">
    <property type="term" value="P:threonine biosynthetic process"/>
    <property type="evidence" value="ECO:0007669"/>
    <property type="project" value="UniProtKB-UniRule"/>
</dbReference>
<keyword evidence="6 8" id="KW-0067">ATP-binding</keyword>
<reference evidence="12 13" key="1">
    <citation type="submission" date="2016-02" db="EMBL/GenBank/DDBJ databases">
        <title>Draft genome sequence of Hydrogenophaga sp. LPB0072.</title>
        <authorList>
            <person name="Shin S.-K."/>
            <person name="Yi H."/>
        </authorList>
    </citation>
    <scope>NUCLEOTIDE SEQUENCE [LARGE SCALE GENOMIC DNA]</scope>
    <source>
        <strain evidence="12 13">LPB0072</strain>
    </source>
</reference>
<dbReference type="HAMAP" id="MF_00301">
    <property type="entry name" value="Homoser_kinase_2"/>
    <property type="match status" value="1"/>
</dbReference>
<dbReference type="NCBIfam" id="TIGR00938">
    <property type="entry name" value="thrB_alt"/>
    <property type="match status" value="1"/>
</dbReference>
<evidence type="ECO:0000256" key="1">
    <source>
        <dbReference type="ARBA" id="ARBA00022605"/>
    </source>
</evidence>
<evidence type="ECO:0000313" key="13">
    <source>
        <dbReference type="Proteomes" id="UP000185657"/>
    </source>
</evidence>
<evidence type="ECO:0000256" key="2">
    <source>
        <dbReference type="ARBA" id="ARBA00022679"/>
    </source>
</evidence>
<dbReference type="Pfam" id="PF01636">
    <property type="entry name" value="APH"/>
    <property type="match status" value="1"/>
</dbReference>
<evidence type="ECO:0000256" key="4">
    <source>
        <dbReference type="ARBA" id="ARBA00022741"/>
    </source>
</evidence>
<dbReference type="SUPFAM" id="SSF56112">
    <property type="entry name" value="Protein kinase-like (PK-like)"/>
    <property type="match status" value="1"/>
</dbReference>
<evidence type="ECO:0000259" key="10">
    <source>
        <dbReference type="Pfam" id="PF01636"/>
    </source>
</evidence>
<keyword evidence="1 8" id="KW-0028">Amino-acid biosynthesis</keyword>
<comment type="pathway">
    <text evidence="8">Amino-acid biosynthesis; L-threonine biosynthesis; L-threonine from L-aspartate: step 4/5.</text>
</comment>
<dbReference type="Gene3D" id="3.30.200.20">
    <property type="entry name" value="Phosphorylase Kinase, domain 1"/>
    <property type="match status" value="1"/>
</dbReference>
<evidence type="ECO:0000256" key="5">
    <source>
        <dbReference type="ARBA" id="ARBA00022777"/>
    </source>
</evidence>
<evidence type="ECO:0000256" key="8">
    <source>
        <dbReference type="HAMAP-Rule" id="MF_00301"/>
    </source>
</evidence>
<name>A0A163CQB1_9BURK</name>
<accession>A0A163CQB1</accession>